<evidence type="ECO:0000313" key="3">
    <source>
        <dbReference type="Proteomes" id="UP000318297"/>
    </source>
</evidence>
<organism evidence="2 3">
    <name type="scientific">Rudaeicoccus suwonensis</name>
    <dbReference type="NCBI Taxonomy" id="657409"/>
    <lineage>
        <taxon>Bacteria</taxon>
        <taxon>Bacillati</taxon>
        <taxon>Actinomycetota</taxon>
        <taxon>Actinomycetes</taxon>
        <taxon>Micrococcales</taxon>
        <taxon>Dermacoccaceae</taxon>
        <taxon>Rudaeicoccus</taxon>
    </lineage>
</organism>
<evidence type="ECO:0000313" key="2">
    <source>
        <dbReference type="EMBL" id="TWE06888.1"/>
    </source>
</evidence>
<reference evidence="2 3" key="1">
    <citation type="submission" date="2019-06" db="EMBL/GenBank/DDBJ databases">
        <title>Sequencing the genomes of 1000 actinobacteria strains.</title>
        <authorList>
            <person name="Klenk H.-P."/>
        </authorList>
    </citation>
    <scope>NUCLEOTIDE SEQUENCE [LARGE SCALE GENOMIC DNA]</scope>
    <source>
        <strain evidence="2 3">DSM 19560</strain>
    </source>
</reference>
<protein>
    <submittedName>
        <fullName evidence="2">Uncharacterized protein</fullName>
    </submittedName>
</protein>
<dbReference type="Proteomes" id="UP000318297">
    <property type="component" value="Unassembled WGS sequence"/>
</dbReference>
<gene>
    <name evidence="2" type="ORF">BKA23_3538</name>
</gene>
<dbReference type="EMBL" id="VIVQ01000007">
    <property type="protein sequence ID" value="TWE06888.1"/>
    <property type="molecule type" value="Genomic_DNA"/>
</dbReference>
<comment type="caution">
    <text evidence="2">The sequence shown here is derived from an EMBL/GenBank/DDBJ whole genome shotgun (WGS) entry which is preliminary data.</text>
</comment>
<accession>A0A561DU56</accession>
<proteinExistence type="predicted"/>
<evidence type="ECO:0000256" key="1">
    <source>
        <dbReference type="SAM" id="MobiDB-lite"/>
    </source>
</evidence>
<dbReference type="AlphaFoldDB" id="A0A561DU56"/>
<feature type="compositionally biased region" description="Low complexity" evidence="1">
    <location>
        <begin position="1"/>
        <end position="15"/>
    </location>
</feature>
<name>A0A561DU56_9MICO</name>
<keyword evidence="3" id="KW-1185">Reference proteome</keyword>
<feature type="region of interest" description="Disordered" evidence="1">
    <location>
        <begin position="1"/>
        <end position="29"/>
    </location>
</feature>
<sequence length="83" mass="9190">MRGRHASSSSTSGARTGKDAEARTPPRRTWKWRDDALSWHQVSLSEPDNDTWCQLNARGGTLDVSQFDQFSLLAPNVSVAVCD</sequence>